<dbReference type="EMBL" id="SEWY01000001">
    <property type="protein sequence ID" value="TBH75222.1"/>
    <property type="molecule type" value="Genomic_DNA"/>
</dbReference>
<dbReference type="Gene3D" id="1.10.10.10">
    <property type="entry name" value="Winged helix-like DNA-binding domain superfamily/Winged helix DNA-binding domain"/>
    <property type="match status" value="1"/>
</dbReference>
<reference evidence="2 3" key="1">
    <citation type="submission" date="2019-02" db="EMBL/GenBank/DDBJ databases">
        <title>Genome of a new Bacteroidetes strain.</title>
        <authorList>
            <person name="Pitt A."/>
        </authorList>
    </citation>
    <scope>NUCLEOTIDE SEQUENCE [LARGE SCALE GENOMIC DNA]</scope>
    <source>
        <strain evidence="2 3">103A-SOEBACH</strain>
    </source>
</reference>
<dbReference type="InterPro" id="IPR010093">
    <property type="entry name" value="SinI_DNA-bd"/>
</dbReference>
<dbReference type="InterPro" id="IPR009061">
    <property type="entry name" value="DNA-bd_dom_put_sf"/>
</dbReference>
<dbReference type="Pfam" id="PF12728">
    <property type="entry name" value="HTH_17"/>
    <property type="match status" value="1"/>
</dbReference>
<name>A0A4Q9BG37_9BACT</name>
<proteinExistence type="predicted"/>
<accession>A0A4Q9BG37</accession>
<feature type="domain" description="Helix-turn-helix" evidence="1">
    <location>
        <begin position="11"/>
        <end position="59"/>
    </location>
</feature>
<sequence>MRDYVYDYTKYLTVKMTCDYLNISRSTLGDWMKKGKIPFSKIGRSPRFDRDELDQWIKSGVRTTLDLPPLPTLNRKVRYGNN</sequence>
<dbReference type="SUPFAM" id="SSF46955">
    <property type="entry name" value="Putative DNA-binding domain"/>
    <property type="match status" value="1"/>
</dbReference>
<keyword evidence="2" id="KW-0238">DNA-binding</keyword>
<dbReference type="InterPro" id="IPR036388">
    <property type="entry name" value="WH-like_DNA-bd_sf"/>
</dbReference>
<organism evidence="2 3">
    <name type="scientific">Aquirufa antheringensis</name>
    <dbReference type="NCBI Taxonomy" id="2516559"/>
    <lineage>
        <taxon>Bacteria</taxon>
        <taxon>Pseudomonadati</taxon>
        <taxon>Bacteroidota</taxon>
        <taxon>Cytophagia</taxon>
        <taxon>Cytophagales</taxon>
        <taxon>Flectobacillaceae</taxon>
        <taxon>Aquirufa</taxon>
    </lineage>
</organism>
<keyword evidence="3" id="KW-1185">Reference proteome</keyword>
<dbReference type="AlphaFoldDB" id="A0A4Q9BG37"/>
<comment type="caution">
    <text evidence="2">The sequence shown here is derived from an EMBL/GenBank/DDBJ whole genome shotgun (WGS) entry which is preliminary data.</text>
</comment>
<evidence type="ECO:0000313" key="2">
    <source>
        <dbReference type="EMBL" id="TBH75222.1"/>
    </source>
</evidence>
<dbReference type="NCBIfam" id="TIGR01764">
    <property type="entry name" value="excise"/>
    <property type="match status" value="1"/>
</dbReference>
<gene>
    <name evidence="2" type="ORF">EWU20_01220</name>
</gene>
<evidence type="ECO:0000313" key="3">
    <source>
        <dbReference type="Proteomes" id="UP000293583"/>
    </source>
</evidence>
<dbReference type="InterPro" id="IPR041657">
    <property type="entry name" value="HTH_17"/>
</dbReference>
<dbReference type="OrthoDB" id="597977at2"/>
<dbReference type="Proteomes" id="UP000293583">
    <property type="component" value="Unassembled WGS sequence"/>
</dbReference>
<evidence type="ECO:0000259" key="1">
    <source>
        <dbReference type="Pfam" id="PF12728"/>
    </source>
</evidence>
<dbReference type="GO" id="GO:0003677">
    <property type="term" value="F:DNA binding"/>
    <property type="evidence" value="ECO:0007669"/>
    <property type="project" value="UniProtKB-KW"/>
</dbReference>
<dbReference type="RefSeq" id="WP_130922407.1">
    <property type="nucleotide sequence ID" value="NZ_JAANOM010000002.1"/>
</dbReference>
<protein>
    <submittedName>
        <fullName evidence="2">DNA-binding protein</fullName>
    </submittedName>
</protein>